<feature type="region of interest" description="Disordered" evidence="1">
    <location>
        <begin position="1"/>
        <end position="28"/>
    </location>
</feature>
<sequence length="573" mass="60005">MATADQQDEASAPAATASPEGAAPASQPSAANVFEMPALVERIASSLSPNEVACTLRLVCKSTAAALDTAAHTTVRLSQSSPHASFVHRWGRPGAMRGLSLPQRQELLRLTARSGSLANLECTLRCCGLRPSESIIAAAANAGQLAACKLLRRLGCPIQKEDVAVAAAAGGSQEVCHWVLNISGILKPYQSTNPNRRTLILDMVATAARRGHVDLLAWLLWHGFIDAPPHLQYNSPRTAVLAGAAWGCDLAFLQQLHNAWVSEPITYPNLEQDPTLVGMPALVDDYDDEIIASAAGSPTPDWAAKVAWLQDVGYAAPSRACELAAARPDAAERLRWLLDERGFALASWHPLEAAAVAGNLPAMELMLQPERRLNVSGLVVNRIAAEGQLGVLQLLHARGCKFDVLMALEEAAARGHLPVVEWLAGLLPATAAAWPAAVAVVAAATDDGGGGGGGLNLEAADAVDAVDPLRRLLATDPWVFAAAAGSGSRVLMEWLLAKGCVWSEAAFVRAAGKGSEGQLQWMVASGCPMGSHGEAYLVADQNGNLAALECLQRLGCPEPPSASSSAAADGQRR</sequence>
<dbReference type="EMBL" id="BRXU01000037">
    <property type="protein sequence ID" value="GLC60696.1"/>
    <property type="molecule type" value="Genomic_DNA"/>
</dbReference>
<dbReference type="AlphaFoldDB" id="A0A9W6C052"/>
<comment type="caution">
    <text evidence="2">The sequence shown here is derived from an EMBL/GenBank/DDBJ whole genome shotgun (WGS) entry which is preliminary data.</text>
</comment>
<name>A0A9W6C052_9CHLO</name>
<dbReference type="InterPro" id="IPR036770">
    <property type="entry name" value="Ankyrin_rpt-contain_sf"/>
</dbReference>
<gene>
    <name evidence="2" type="primary">PLEST011501</name>
    <name evidence="2" type="ORF">PLESTB_001659400</name>
</gene>
<dbReference type="GO" id="GO:0046513">
    <property type="term" value="P:ceramide biosynthetic process"/>
    <property type="evidence" value="ECO:0007669"/>
    <property type="project" value="TreeGrafter"/>
</dbReference>
<evidence type="ECO:0008006" key="4">
    <source>
        <dbReference type="Google" id="ProtNLM"/>
    </source>
</evidence>
<dbReference type="GO" id="GO:0030149">
    <property type="term" value="P:sphingolipid catabolic process"/>
    <property type="evidence" value="ECO:0007669"/>
    <property type="project" value="TreeGrafter"/>
</dbReference>
<keyword evidence="3" id="KW-1185">Reference proteome</keyword>
<proteinExistence type="predicted"/>
<dbReference type="PANTHER" id="PTHR12393">
    <property type="entry name" value="SPHINGOMYELIN PHOSPHODIESTERASE RELATED"/>
    <property type="match status" value="1"/>
</dbReference>
<dbReference type="Gene3D" id="1.25.40.20">
    <property type="entry name" value="Ankyrin repeat-containing domain"/>
    <property type="match status" value="1"/>
</dbReference>
<reference evidence="2 3" key="1">
    <citation type="journal article" date="2023" name="Commun. Biol.">
        <title>Reorganization of the ancestral sex-determining regions during the evolution of trioecy in Pleodorina starrii.</title>
        <authorList>
            <person name="Takahashi K."/>
            <person name="Suzuki S."/>
            <person name="Kawai-Toyooka H."/>
            <person name="Yamamoto K."/>
            <person name="Hamaji T."/>
            <person name="Ootsuki R."/>
            <person name="Yamaguchi H."/>
            <person name="Kawachi M."/>
            <person name="Higashiyama T."/>
            <person name="Nozaki H."/>
        </authorList>
    </citation>
    <scope>NUCLEOTIDE SEQUENCE [LARGE SCALE GENOMIC DNA]</scope>
    <source>
        <strain evidence="2 3">NIES-4479</strain>
    </source>
</reference>
<protein>
    <recommendedName>
        <fullName evidence="4">Ankyrin repeat domain-containing protein</fullName>
    </recommendedName>
</protein>
<dbReference type="PANTHER" id="PTHR12393:SF6">
    <property type="entry name" value="SPHINGOMYELIN PHOSPHODIESTERASE 2"/>
    <property type="match status" value="1"/>
</dbReference>
<dbReference type="Proteomes" id="UP001165080">
    <property type="component" value="Unassembled WGS sequence"/>
</dbReference>
<dbReference type="GO" id="GO:0005783">
    <property type="term" value="C:endoplasmic reticulum"/>
    <property type="evidence" value="ECO:0007669"/>
    <property type="project" value="TreeGrafter"/>
</dbReference>
<dbReference type="GO" id="GO:0004620">
    <property type="term" value="F:phospholipase activity"/>
    <property type="evidence" value="ECO:0007669"/>
    <property type="project" value="TreeGrafter"/>
</dbReference>
<feature type="compositionally biased region" description="Low complexity" evidence="1">
    <location>
        <begin position="10"/>
        <end position="26"/>
    </location>
</feature>
<evidence type="ECO:0000256" key="1">
    <source>
        <dbReference type="SAM" id="MobiDB-lite"/>
    </source>
</evidence>
<evidence type="ECO:0000313" key="3">
    <source>
        <dbReference type="Proteomes" id="UP001165080"/>
    </source>
</evidence>
<dbReference type="GO" id="GO:0016020">
    <property type="term" value="C:membrane"/>
    <property type="evidence" value="ECO:0007669"/>
    <property type="project" value="TreeGrafter"/>
</dbReference>
<dbReference type="GO" id="GO:0071944">
    <property type="term" value="C:cell periphery"/>
    <property type="evidence" value="ECO:0007669"/>
    <property type="project" value="TreeGrafter"/>
</dbReference>
<evidence type="ECO:0000313" key="2">
    <source>
        <dbReference type="EMBL" id="GLC60696.1"/>
    </source>
</evidence>
<accession>A0A9W6C052</accession>
<organism evidence="2 3">
    <name type="scientific">Pleodorina starrii</name>
    <dbReference type="NCBI Taxonomy" id="330485"/>
    <lineage>
        <taxon>Eukaryota</taxon>
        <taxon>Viridiplantae</taxon>
        <taxon>Chlorophyta</taxon>
        <taxon>core chlorophytes</taxon>
        <taxon>Chlorophyceae</taxon>
        <taxon>CS clade</taxon>
        <taxon>Chlamydomonadales</taxon>
        <taxon>Volvocaceae</taxon>
        <taxon>Pleodorina</taxon>
    </lineage>
</organism>
<dbReference type="SUPFAM" id="SSF140860">
    <property type="entry name" value="Pseudo ankyrin repeat-like"/>
    <property type="match status" value="1"/>
</dbReference>